<dbReference type="PROSITE" id="PS01315">
    <property type="entry name" value="CDS"/>
    <property type="match status" value="1"/>
</dbReference>
<evidence type="ECO:0000256" key="6">
    <source>
        <dbReference type="ARBA" id="ARBA00012487"/>
    </source>
</evidence>
<gene>
    <name evidence="19" type="ORF">JP09_004585</name>
</gene>
<evidence type="ECO:0000256" key="3">
    <source>
        <dbReference type="ARBA" id="ARBA00005119"/>
    </source>
</evidence>
<evidence type="ECO:0000256" key="2">
    <source>
        <dbReference type="ARBA" id="ARBA00004651"/>
    </source>
</evidence>
<keyword evidence="20" id="KW-1185">Reference proteome</keyword>
<dbReference type="Pfam" id="PF01148">
    <property type="entry name" value="CTP_transf_1"/>
    <property type="match status" value="1"/>
</dbReference>
<evidence type="ECO:0000256" key="18">
    <source>
        <dbReference type="RuleBase" id="RU003938"/>
    </source>
</evidence>
<reference evidence="19 20" key="1">
    <citation type="journal article" date="2017" name="ISME J.">
        <title>Grape pomace compost harbors organohalide-respiring Dehalogenimonas species with novel reductive dehalogenase genes.</title>
        <authorList>
            <person name="Yang Y."/>
            <person name="Higgins S.A."/>
            <person name="Yan J."/>
            <person name="Simsir B."/>
            <person name="Chourey K."/>
            <person name="Iyer R."/>
            <person name="Hettich R.L."/>
            <person name="Baldwin B."/>
            <person name="Ogles D.M."/>
            <person name="Loffler F.E."/>
        </authorList>
    </citation>
    <scope>NUCLEOTIDE SEQUENCE [LARGE SCALE GENOMIC DNA]</scope>
    <source>
        <strain evidence="19 20">GP</strain>
    </source>
</reference>
<organism evidence="19 20">
    <name type="scientific">Dehalogenimonas etheniformans</name>
    <dbReference type="NCBI Taxonomy" id="1536648"/>
    <lineage>
        <taxon>Bacteria</taxon>
        <taxon>Bacillati</taxon>
        <taxon>Chloroflexota</taxon>
        <taxon>Dehalococcoidia</taxon>
        <taxon>Dehalococcoidales</taxon>
        <taxon>Dehalococcoidaceae</taxon>
        <taxon>Dehalogenimonas</taxon>
    </lineage>
</organism>
<keyword evidence="10 18" id="KW-0808">Transferase</keyword>
<dbReference type="GO" id="GO:0016024">
    <property type="term" value="P:CDP-diacylglycerol biosynthetic process"/>
    <property type="evidence" value="ECO:0007669"/>
    <property type="project" value="UniProtKB-UniPathway"/>
</dbReference>
<evidence type="ECO:0000256" key="11">
    <source>
        <dbReference type="ARBA" id="ARBA00022692"/>
    </source>
</evidence>
<keyword evidence="12 18" id="KW-0548">Nucleotidyltransferase</keyword>
<comment type="pathway">
    <text evidence="4">Lipid metabolism.</text>
</comment>
<sequence length="264" mass="28270">MLKTRLISGFILGLAALLAVWYDQPVPWLTIGAMIWGILALNEFNKVVRQVKAAPFGVIGSLAVALLIVSPHFENSLSSILTGFATLSLLYLLKPGDRSQRFIQWAWTLAGVIYVGLLLSFLVALRGLDAGRDWVLLALGVTVASDSFAYFVGRAFGKHKMAPTISPAKSWEGAAAGVIAALIVGLLLKAVFNLPSSFVAIGLLSVFASIVGQAGDLVESLFKRNMAVKDSSQAIPGHGGLLDRMDSVVFAVIAVYYYVIIFVQ</sequence>
<keyword evidence="9" id="KW-0444">Lipid biosynthesis</keyword>
<comment type="pathway">
    <text evidence="3 18">Phospholipid metabolism; CDP-diacylglycerol biosynthesis; CDP-diacylglycerol from sn-glycerol 3-phosphate: step 3/3.</text>
</comment>
<dbReference type="EC" id="2.7.7.41" evidence="6 18"/>
<comment type="caution">
    <text evidence="19">The sequence shown here is derived from an EMBL/GenBank/DDBJ whole genome shotgun (WGS) entry which is preliminary data.</text>
</comment>
<dbReference type="PANTHER" id="PTHR46382:SF1">
    <property type="entry name" value="PHOSPHATIDATE CYTIDYLYLTRANSFERASE"/>
    <property type="match status" value="1"/>
</dbReference>
<evidence type="ECO:0000256" key="12">
    <source>
        <dbReference type="ARBA" id="ARBA00022695"/>
    </source>
</evidence>
<keyword evidence="16" id="KW-0594">Phospholipid biosynthesis</keyword>
<evidence type="ECO:0000256" key="7">
    <source>
        <dbReference type="ARBA" id="ARBA00019373"/>
    </source>
</evidence>
<accession>A0A2P5P7W6</accession>
<dbReference type="GO" id="GO:0004605">
    <property type="term" value="F:phosphatidate cytidylyltransferase activity"/>
    <property type="evidence" value="ECO:0007669"/>
    <property type="project" value="UniProtKB-EC"/>
</dbReference>
<keyword evidence="13" id="KW-1133">Transmembrane helix</keyword>
<evidence type="ECO:0000256" key="10">
    <source>
        <dbReference type="ARBA" id="ARBA00022679"/>
    </source>
</evidence>
<evidence type="ECO:0000256" key="4">
    <source>
        <dbReference type="ARBA" id="ARBA00005189"/>
    </source>
</evidence>
<evidence type="ECO:0000256" key="14">
    <source>
        <dbReference type="ARBA" id="ARBA00023098"/>
    </source>
</evidence>
<keyword evidence="17" id="KW-1208">Phospholipid metabolism</keyword>
<evidence type="ECO:0000256" key="9">
    <source>
        <dbReference type="ARBA" id="ARBA00022516"/>
    </source>
</evidence>
<name>A0A2P5P7W6_9CHLR</name>
<evidence type="ECO:0000256" key="13">
    <source>
        <dbReference type="ARBA" id="ARBA00022989"/>
    </source>
</evidence>
<dbReference type="PANTHER" id="PTHR46382">
    <property type="entry name" value="PHOSPHATIDATE CYTIDYLYLTRANSFERASE"/>
    <property type="match status" value="1"/>
</dbReference>
<dbReference type="OrthoDB" id="9799199at2"/>
<dbReference type="EMBL" id="JQAN02000008">
    <property type="protein sequence ID" value="PPD58387.1"/>
    <property type="molecule type" value="Genomic_DNA"/>
</dbReference>
<dbReference type="RefSeq" id="WP_102331800.1">
    <property type="nucleotide sequence ID" value="NZ_CP058566.2"/>
</dbReference>
<protein>
    <recommendedName>
        <fullName evidence="7 18">Phosphatidate cytidylyltransferase</fullName>
        <ecNumber evidence="6 18">2.7.7.41</ecNumber>
    </recommendedName>
</protein>
<proteinExistence type="inferred from homology"/>
<evidence type="ECO:0000256" key="17">
    <source>
        <dbReference type="ARBA" id="ARBA00023264"/>
    </source>
</evidence>
<evidence type="ECO:0000256" key="5">
    <source>
        <dbReference type="ARBA" id="ARBA00010185"/>
    </source>
</evidence>
<evidence type="ECO:0000313" key="20">
    <source>
        <dbReference type="Proteomes" id="UP000235653"/>
    </source>
</evidence>
<evidence type="ECO:0000256" key="8">
    <source>
        <dbReference type="ARBA" id="ARBA00022475"/>
    </source>
</evidence>
<keyword evidence="8" id="KW-1003">Cell membrane</keyword>
<dbReference type="GO" id="GO:0005886">
    <property type="term" value="C:plasma membrane"/>
    <property type="evidence" value="ECO:0007669"/>
    <property type="project" value="UniProtKB-SubCell"/>
</dbReference>
<keyword evidence="14" id="KW-0443">Lipid metabolism</keyword>
<comment type="similarity">
    <text evidence="5 18">Belongs to the CDS family.</text>
</comment>
<dbReference type="InterPro" id="IPR000374">
    <property type="entry name" value="PC_trans"/>
</dbReference>
<dbReference type="AlphaFoldDB" id="A0A2P5P7W6"/>
<evidence type="ECO:0000256" key="1">
    <source>
        <dbReference type="ARBA" id="ARBA00001698"/>
    </source>
</evidence>
<keyword evidence="15" id="KW-0472">Membrane</keyword>
<dbReference type="Proteomes" id="UP000235653">
    <property type="component" value="Unassembled WGS sequence"/>
</dbReference>
<evidence type="ECO:0000256" key="15">
    <source>
        <dbReference type="ARBA" id="ARBA00023136"/>
    </source>
</evidence>
<comment type="subcellular location">
    <subcellularLocation>
        <location evidence="2">Cell membrane</location>
        <topology evidence="2">Multi-pass membrane protein</topology>
    </subcellularLocation>
</comment>
<evidence type="ECO:0000256" key="16">
    <source>
        <dbReference type="ARBA" id="ARBA00023209"/>
    </source>
</evidence>
<keyword evidence="11 18" id="KW-0812">Transmembrane</keyword>
<comment type="catalytic activity">
    <reaction evidence="1 18">
        <text>a 1,2-diacyl-sn-glycero-3-phosphate + CTP + H(+) = a CDP-1,2-diacyl-sn-glycerol + diphosphate</text>
        <dbReference type="Rhea" id="RHEA:16229"/>
        <dbReference type="ChEBI" id="CHEBI:15378"/>
        <dbReference type="ChEBI" id="CHEBI:33019"/>
        <dbReference type="ChEBI" id="CHEBI:37563"/>
        <dbReference type="ChEBI" id="CHEBI:58332"/>
        <dbReference type="ChEBI" id="CHEBI:58608"/>
        <dbReference type="EC" id="2.7.7.41"/>
    </reaction>
</comment>
<dbReference type="UniPathway" id="UPA00557">
    <property type="reaction ID" value="UER00614"/>
</dbReference>
<evidence type="ECO:0000313" key="19">
    <source>
        <dbReference type="EMBL" id="PPD58387.1"/>
    </source>
</evidence>